<proteinExistence type="inferred from homology"/>
<evidence type="ECO:0000256" key="9">
    <source>
        <dbReference type="SAM" id="Phobius"/>
    </source>
</evidence>
<dbReference type="FunCoup" id="A0A6P8IEH9">
    <property type="interactions" value="1246"/>
</dbReference>
<evidence type="ECO:0000256" key="7">
    <source>
        <dbReference type="PIRNR" id="PIRNR028739"/>
    </source>
</evidence>
<dbReference type="AlphaFoldDB" id="A0A6P8IEH9"/>
<evidence type="ECO:0000256" key="1">
    <source>
        <dbReference type="ARBA" id="ARBA00004141"/>
    </source>
</evidence>
<evidence type="ECO:0000256" key="4">
    <source>
        <dbReference type="ARBA" id="ARBA00022692"/>
    </source>
</evidence>
<feature type="transmembrane region" description="Helical" evidence="9">
    <location>
        <begin position="416"/>
        <end position="439"/>
    </location>
</feature>
<feature type="transmembrane region" description="Helical" evidence="9">
    <location>
        <begin position="139"/>
        <end position="158"/>
    </location>
</feature>
<dbReference type="InterPro" id="IPR036259">
    <property type="entry name" value="MFS_trans_sf"/>
</dbReference>
<sequence>MALRLEFWQKATLLLCLYGFFKEMKPSEPFLTPYLKAPPKNFTDKQLENEVYPVWTYSYLVALLLVFLFTDVLRYKPVIVVEGLAYLTTRVLLIWATSVRAMQFMETAYGVATGAEVAYYSYIYAVVEAEHYLRVTGFTRAAVLAGRMMSGVVGQLLISLSVTDYLTLNYISMTSVCIALVITFILPSASGNVFGIVKPGENQSEVQVYGATSDNEAVDNNHDVSPIATENASNCFLKCFSSWKLSLRLMWHDFKECYSKNELLKWSLWWAFGTCGEFMVENYVQNLWDDIYSARKHKIYNGVVTALSNVFGASVALLLGYLKVNWSVFGELVLGVVSVADAFFLYISAHTSSIWLAYSMYILFRMAYTFLVTIASFQIAKNVGMDRYALVFGCNMFVALLLQTILTVIVVDERGLALDIITQFVVYGSFFFILGAVFLGKAMYTMTRIGWRTCWNQRYVTDDRQELIEQSHGNDGDTESNTDHHGVSTDPGHESQNAVV</sequence>
<dbReference type="NCBIfam" id="TIGR00806">
    <property type="entry name" value="rfc"/>
    <property type="match status" value="1"/>
</dbReference>
<dbReference type="PIRSF" id="PIRSF028739">
    <property type="entry name" value="Folate_carrier"/>
    <property type="match status" value="1"/>
</dbReference>
<feature type="compositionally biased region" description="Basic and acidic residues" evidence="8">
    <location>
        <begin position="470"/>
        <end position="493"/>
    </location>
</feature>
<keyword evidence="5 9" id="KW-1133">Transmembrane helix</keyword>
<feature type="transmembrane region" description="Helical" evidence="9">
    <location>
        <begin position="355"/>
        <end position="377"/>
    </location>
</feature>
<feature type="transmembrane region" description="Helical" evidence="9">
    <location>
        <begin position="77"/>
        <end position="96"/>
    </location>
</feature>
<evidence type="ECO:0000256" key="5">
    <source>
        <dbReference type="ARBA" id="ARBA00022989"/>
    </source>
</evidence>
<feature type="transmembrane region" description="Helical" evidence="9">
    <location>
        <begin position="329"/>
        <end position="349"/>
    </location>
</feature>
<keyword evidence="3 7" id="KW-0813">Transport</keyword>
<dbReference type="RefSeq" id="XP_031564270.1">
    <property type="nucleotide sequence ID" value="XM_031708410.1"/>
</dbReference>
<dbReference type="PANTHER" id="PTHR10686">
    <property type="entry name" value="FOLATE TRANSPORTER"/>
    <property type="match status" value="1"/>
</dbReference>
<protein>
    <submittedName>
        <fullName evidence="11">Thiamine transporter 2-like</fullName>
    </submittedName>
</protein>
<feature type="transmembrane region" description="Helical" evidence="9">
    <location>
        <begin position="108"/>
        <end position="127"/>
    </location>
</feature>
<feature type="transmembrane region" description="Helical" evidence="9">
    <location>
        <begin position="53"/>
        <end position="70"/>
    </location>
</feature>
<organism evidence="10 11">
    <name type="scientific">Actinia tenebrosa</name>
    <name type="common">Australian red waratah sea anemone</name>
    <dbReference type="NCBI Taxonomy" id="6105"/>
    <lineage>
        <taxon>Eukaryota</taxon>
        <taxon>Metazoa</taxon>
        <taxon>Cnidaria</taxon>
        <taxon>Anthozoa</taxon>
        <taxon>Hexacorallia</taxon>
        <taxon>Actiniaria</taxon>
        <taxon>Actiniidae</taxon>
        <taxon>Actinia</taxon>
    </lineage>
</organism>
<dbReference type="KEGG" id="aten:116299692"/>
<feature type="transmembrane region" description="Helical" evidence="9">
    <location>
        <begin position="389"/>
        <end position="410"/>
    </location>
</feature>
<dbReference type="FunFam" id="1.20.1250.20:FF:000225">
    <property type="entry name" value="Solute carrier family 19 member 1"/>
    <property type="match status" value="1"/>
</dbReference>
<evidence type="ECO:0000256" key="3">
    <source>
        <dbReference type="ARBA" id="ARBA00022448"/>
    </source>
</evidence>
<feature type="region of interest" description="Disordered" evidence="8">
    <location>
        <begin position="470"/>
        <end position="500"/>
    </location>
</feature>
<gene>
    <name evidence="11" type="primary">LOC116299692</name>
</gene>
<accession>A0A6P8IEH9</accession>
<dbReference type="InterPro" id="IPR002666">
    <property type="entry name" value="Folate_carrier"/>
</dbReference>
<keyword evidence="10" id="KW-1185">Reference proteome</keyword>
<dbReference type="PANTHER" id="PTHR10686:SF18">
    <property type="entry name" value="IP11787P-RELATED"/>
    <property type="match status" value="1"/>
</dbReference>
<keyword evidence="4 9" id="KW-0812">Transmembrane</keyword>
<name>A0A6P8IEH9_ACTTE</name>
<dbReference type="GO" id="GO:0005886">
    <property type="term" value="C:plasma membrane"/>
    <property type="evidence" value="ECO:0007669"/>
    <property type="project" value="UniProtKB-UniRule"/>
</dbReference>
<evidence type="ECO:0000313" key="10">
    <source>
        <dbReference type="Proteomes" id="UP000515163"/>
    </source>
</evidence>
<dbReference type="GeneID" id="116299692"/>
<feature type="transmembrane region" description="Helical" evidence="9">
    <location>
        <begin position="170"/>
        <end position="189"/>
    </location>
</feature>
<dbReference type="InParanoid" id="A0A6P8IEH9"/>
<keyword evidence="6 7" id="KW-0472">Membrane</keyword>
<evidence type="ECO:0000256" key="8">
    <source>
        <dbReference type="SAM" id="MobiDB-lite"/>
    </source>
</evidence>
<feature type="transmembrane region" description="Helical" evidence="9">
    <location>
        <begin position="300"/>
        <end position="322"/>
    </location>
</feature>
<evidence type="ECO:0000256" key="6">
    <source>
        <dbReference type="ARBA" id="ARBA00023136"/>
    </source>
</evidence>
<comment type="similarity">
    <text evidence="2 7">Belongs to the reduced folate carrier (RFC) transporter (TC 2.A.48) family.</text>
</comment>
<comment type="subcellular location">
    <subcellularLocation>
        <location evidence="1 7">Membrane</location>
        <topology evidence="1 7">Multi-pass membrane protein</topology>
    </subcellularLocation>
</comment>
<dbReference type="Gene3D" id="1.20.1250.20">
    <property type="entry name" value="MFS general substrate transporter like domains"/>
    <property type="match status" value="1"/>
</dbReference>
<evidence type="ECO:0000256" key="2">
    <source>
        <dbReference type="ARBA" id="ARBA00005773"/>
    </source>
</evidence>
<dbReference type="GO" id="GO:0090482">
    <property type="term" value="F:vitamin transmembrane transporter activity"/>
    <property type="evidence" value="ECO:0007669"/>
    <property type="project" value="InterPro"/>
</dbReference>
<reference evidence="11" key="1">
    <citation type="submission" date="2025-08" db="UniProtKB">
        <authorList>
            <consortium name="RefSeq"/>
        </authorList>
    </citation>
    <scope>IDENTIFICATION</scope>
    <source>
        <tissue evidence="11">Tentacle</tissue>
    </source>
</reference>
<dbReference type="Proteomes" id="UP000515163">
    <property type="component" value="Unplaced"/>
</dbReference>
<dbReference type="SUPFAM" id="SSF103473">
    <property type="entry name" value="MFS general substrate transporter"/>
    <property type="match status" value="1"/>
</dbReference>
<dbReference type="OrthoDB" id="18814at2759"/>
<evidence type="ECO:0000313" key="11">
    <source>
        <dbReference type="RefSeq" id="XP_031564270.1"/>
    </source>
</evidence>
<dbReference type="Pfam" id="PF01770">
    <property type="entry name" value="Folate_carrier"/>
    <property type="match status" value="1"/>
</dbReference>